<dbReference type="EMBL" id="CP014855">
    <property type="protein sequence ID" value="ASJ01501.1"/>
    <property type="molecule type" value="Genomic_DNA"/>
</dbReference>
<keyword evidence="2" id="KW-1185">Reference proteome</keyword>
<evidence type="ECO:0000313" key="2">
    <source>
        <dbReference type="Proteomes" id="UP000250134"/>
    </source>
</evidence>
<dbReference type="RefSeq" id="WP_088885834.1">
    <property type="nucleotide sequence ID" value="NZ_CP014855.1"/>
</dbReference>
<gene>
    <name evidence="1" type="ORF">A3K92_08410</name>
</gene>
<organism evidence="1 2">
    <name type="scientific">Thermococcus gorgonarius</name>
    <dbReference type="NCBI Taxonomy" id="71997"/>
    <lineage>
        <taxon>Archaea</taxon>
        <taxon>Methanobacteriati</taxon>
        <taxon>Methanobacteriota</taxon>
        <taxon>Thermococci</taxon>
        <taxon>Thermococcales</taxon>
        <taxon>Thermococcaceae</taxon>
        <taxon>Thermococcus</taxon>
    </lineage>
</organism>
<dbReference type="OrthoDB" id="85337at2157"/>
<dbReference type="AlphaFoldDB" id="A0A2Z2MGB0"/>
<dbReference type="GeneID" id="33332570"/>
<reference evidence="1 2" key="1">
    <citation type="submission" date="2016-03" db="EMBL/GenBank/DDBJ databases">
        <title>Complete genome sequence of Thermococcus gorgonarius.</title>
        <authorList>
            <person name="Oger P.M."/>
        </authorList>
    </citation>
    <scope>NUCLEOTIDE SEQUENCE [LARGE SCALE GENOMIC DNA]</scope>
    <source>
        <strain evidence="1 2">W-12</strain>
    </source>
</reference>
<dbReference type="Proteomes" id="UP000250134">
    <property type="component" value="Chromosome"/>
</dbReference>
<sequence length="190" mass="20811">MMEPVALAISLAEKIMKIMLSTLRLPSGDEVGDILKNLGLEELCLRGGIGVYRSRDLIALLIPRESLVIDVISSSGDLSDALEIVVYRDRKLNALILEILPANDIEYEGNIGLEPVIIDAETGELLSNPVLGEVNEEEGGVVLVIDGETYERWSKSGKLDTCPVCGGELRWKNDRAVCLDCGYEIKVVRK</sequence>
<proteinExistence type="predicted"/>
<name>A0A2Z2MGB0_THEGO</name>
<accession>A0A2Z2MGB0</accession>
<evidence type="ECO:0000313" key="1">
    <source>
        <dbReference type="EMBL" id="ASJ01501.1"/>
    </source>
</evidence>
<protein>
    <submittedName>
        <fullName evidence="1">Uncharacterized protein</fullName>
    </submittedName>
</protein>
<dbReference type="KEGG" id="tgg:A3K92_08410"/>